<name>A0A2S6II12_9ACTN</name>
<evidence type="ECO:0000256" key="1">
    <source>
        <dbReference type="SAM" id="MobiDB-lite"/>
    </source>
</evidence>
<proteinExistence type="predicted"/>
<accession>A0A2S6II12</accession>
<organism evidence="2 3">
    <name type="scientific">Kineococcus xinjiangensis</name>
    <dbReference type="NCBI Taxonomy" id="512762"/>
    <lineage>
        <taxon>Bacteria</taxon>
        <taxon>Bacillati</taxon>
        <taxon>Actinomycetota</taxon>
        <taxon>Actinomycetes</taxon>
        <taxon>Kineosporiales</taxon>
        <taxon>Kineosporiaceae</taxon>
        <taxon>Kineococcus</taxon>
    </lineage>
</organism>
<sequence length="65" mass="6749">MRIPTWVTPITAKLHVSSATSASTIASHVQGRRGRPAVDSSQTPASTRSAKPAASGTTIGAFQWT</sequence>
<reference evidence="2 3" key="1">
    <citation type="submission" date="2018-02" db="EMBL/GenBank/DDBJ databases">
        <title>Genomic Encyclopedia of Archaeal and Bacterial Type Strains, Phase II (KMG-II): from individual species to whole genera.</title>
        <authorList>
            <person name="Goeker M."/>
        </authorList>
    </citation>
    <scope>NUCLEOTIDE SEQUENCE [LARGE SCALE GENOMIC DNA]</scope>
    <source>
        <strain evidence="2 3">DSM 22857</strain>
    </source>
</reference>
<feature type="region of interest" description="Disordered" evidence="1">
    <location>
        <begin position="21"/>
        <end position="65"/>
    </location>
</feature>
<dbReference type="AlphaFoldDB" id="A0A2S6II12"/>
<protein>
    <submittedName>
        <fullName evidence="2">Uncharacterized protein</fullName>
    </submittedName>
</protein>
<comment type="caution">
    <text evidence="2">The sequence shown here is derived from an EMBL/GenBank/DDBJ whole genome shotgun (WGS) entry which is preliminary data.</text>
</comment>
<evidence type="ECO:0000313" key="2">
    <source>
        <dbReference type="EMBL" id="PPK93862.1"/>
    </source>
</evidence>
<dbReference type="Proteomes" id="UP000239485">
    <property type="component" value="Unassembled WGS sequence"/>
</dbReference>
<feature type="compositionally biased region" description="Polar residues" evidence="1">
    <location>
        <begin position="39"/>
        <end position="65"/>
    </location>
</feature>
<dbReference type="EMBL" id="PTJD01000009">
    <property type="protein sequence ID" value="PPK93862.1"/>
    <property type="molecule type" value="Genomic_DNA"/>
</dbReference>
<gene>
    <name evidence="2" type="ORF">CLV92_109140</name>
</gene>
<keyword evidence="3" id="KW-1185">Reference proteome</keyword>
<evidence type="ECO:0000313" key="3">
    <source>
        <dbReference type="Proteomes" id="UP000239485"/>
    </source>
</evidence>